<dbReference type="GO" id="GO:0016706">
    <property type="term" value="F:2-oxoglutarate-dependent dioxygenase activity"/>
    <property type="evidence" value="ECO:0007669"/>
    <property type="project" value="TreeGrafter"/>
</dbReference>
<evidence type="ECO:0000313" key="8">
    <source>
        <dbReference type="Proteomes" id="UP000190198"/>
    </source>
</evidence>
<dbReference type="PANTHER" id="PTHR13096:SF8">
    <property type="entry name" value="RIBOSOMAL OXYGENASE 1"/>
    <property type="match status" value="1"/>
</dbReference>
<dbReference type="PROSITE" id="PS51184">
    <property type="entry name" value="JMJC"/>
    <property type="match status" value="1"/>
</dbReference>
<keyword evidence="5" id="KW-0408">Iron</keyword>
<evidence type="ECO:0000256" key="5">
    <source>
        <dbReference type="ARBA" id="ARBA00023004"/>
    </source>
</evidence>
<dbReference type="Gene3D" id="2.60.120.650">
    <property type="entry name" value="Cupin"/>
    <property type="match status" value="1"/>
</dbReference>
<dbReference type="SUPFAM" id="SSF51197">
    <property type="entry name" value="Clavaminate synthase-like"/>
    <property type="match status" value="1"/>
</dbReference>
<gene>
    <name evidence="7" type="ORF">BOW52_04530</name>
</gene>
<dbReference type="GO" id="GO:0046872">
    <property type="term" value="F:metal ion binding"/>
    <property type="evidence" value="ECO:0007669"/>
    <property type="project" value="UniProtKB-KW"/>
</dbReference>
<dbReference type="EMBL" id="MPRK01000060">
    <property type="protein sequence ID" value="OOZ41510.1"/>
    <property type="molecule type" value="Genomic_DNA"/>
</dbReference>
<evidence type="ECO:0000256" key="1">
    <source>
        <dbReference type="ARBA" id="ARBA00001954"/>
    </source>
</evidence>
<dbReference type="Proteomes" id="UP000190198">
    <property type="component" value="Unassembled WGS sequence"/>
</dbReference>
<keyword evidence="3" id="KW-0223">Dioxygenase</keyword>
<sequence length="384" mass="43674">MKMLRLPAGISEEYFLGKIWQQSPLLMRNALDVEKFPCKSELYGLAENDTVESRIVRELASSPFWQLEEGPIKSGFDKKFGESRWTLLLQDMDKHLPQLTSILHLFHFIPRWRIDDIMISYAADQGSVGPHVDEYDVFLIQAHGQRRWKIDTRAIENNNLLPDIDLRILRQFETEQEWLLEPGDILYLPPGVAHWGVAEGECITASVGFRAPTSHDLLEGWVGHLLETGQAERFSDPQRSIIDPQNAAEISPDDIDSLIKCLNSALPQGKEAMAEWLGCYLSEPKPHLYPELPDSDFDVAVIAASGIRRHGFSQLLYRKGDEEITLYADGESFQLPPELLEFVAMLSNNEALSAEELAPWLQHELIIERLESLYELGVILRGND</sequence>
<evidence type="ECO:0000256" key="2">
    <source>
        <dbReference type="ARBA" id="ARBA00022723"/>
    </source>
</evidence>
<evidence type="ECO:0000256" key="4">
    <source>
        <dbReference type="ARBA" id="ARBA00023002"/>
    </source>
</evidence>
<dbReference type="Gene3D" id="3.40.366.30">
    <property type="entry name" value="50S ribosomal protein L16 arginine hydroxylase, Chain A, Domain 2"/>
    <property type="match status" value="1"/>
</dbReference>
<dbReference type="InterPro" id="IPR039994">
    <property type="entry name" value="NO66-like"/>
</dbReference>
<dbReference type="CDD" id="cd02208">
    <property type="entry name" value="cupin_RmlC-like"/>
    <property type="match status" value="1"/>
</dbReference>
<keyword evidence="4" id="KW-0560">Oxidoreductase</keyword>
<keyword evidence="2" id="KW-0479">Metal-binding</keyword>
<proteinExistence type="predicted"/>
<accession>A0A1T2L8W6</accession>
<dbReference type="SMART" id="SM00558">
    <property type="entry name" value="JmjC"/>
    <property type="match status" value="1"/>
</dbReference>
<dbReference type="Pfam" id="PF08007">
    <property type="entry name" value="JmjC_2"/>
    <property type="match status" value="1"/>
</dbReference>
<dbReference type="Pfam" id="PF20514">
    <property type="entry name" value="WHD_ROXA"/>
    <property type="match status" value="1"/>
</dbReference>
<name>A0A1T2L8W6_9GAMM</name>
<evidence type="ECO:0000256" key="3">
    <source>
        <dbReference type="ARBA" id="ARBA00022964"/>
    </source>
</evidence>
<organism evidence="7 8">
    <name type="scientific">Solemya elarraichensis gill symbiont</name>
    <dbReference type="NCBI Taxonomy" id="1918949"/>
    <lineage>
        <taxon>Bacteria</taxon>
        <taxon>Pseudomonadati</taxon>
        <taxon>Pseudomonadota</taxon>
        <taxon>Gammaproteobacteria</taxon>
        <taxon>sulfur-oxidizing symbionts</taxon>
    </lineage>
</organism>
<dbReference type="InterPro" id="IPR003347">
    <property type="entry name" value="JmjC_dom"/>
</dbReference>
<dbReference type="AlphaFoldDB" id="A0A1T2L8W6"/>
<protein>
    <recommendedName>
        <fullName evidence="6">JmjC domain-containing protein</fullName>
    </recommendedName>
</protein>
<comment type="cofactor">
    <cofactor evidence="1">
        <name>Fe(2+)</name>
        <dbReference type="ChEBI" id="CHEBI:29033"/>
    </cofactor>
</comment>
<dbReference type="PANTHER" id="PTHR13096">
    <property type="entry name" value="MINA53 MYC INDUCED NUCLEAR ANTIGEN"/>
    <property type="match status" value="1"/>
</dbReference>
<evidence type="ECO:0000259" key="6">
    <source>
        <dbReference type="PROSITE" id="PS51184"/>
    </source>
</evidence>
<dbReference type="InterPro" id="IPR046799">
    <property type="entry name" value="ROXA-like_wH"/>
</dbReference>
<comment type="caution">
    <text evidence="7">The sequence shown here is derived from an EMBL/GenBank/DDBJ whole genome shotgun (WGS) entry which is preliminary data.</text>
</comment>
<feature type="domain" description="JmjC" evidence="6">
    <location>
        <begin position="98"/>
        <end position="226"/>
    </location>
</feature>
<evidence type="ECO:0000313" key="7">
    <source>
        <dbReference type="EMBL" id="OOZ41510.1"/>
    </source>
</evidence>
<reference evidence="7 8" key="1">
    <citation type="submission" date="2016-11" db="EMBL/GenBank/DDBJ databases">
        <title>Mixed transmission modes and dynamic genome evolution in an obligate animal-bacterial symbiosis.</title>
        <authorList>
            <person name="Russell S.L."/>
            <person name="Corbett-Detig R.B."/>
            <person name="Cavanaugh C.M."/>
        </authorList>
    </citation>
    <scope>NUCLEOTIDE SEQUENCE [LARGE SCALE GENOMIC DNA]</scope>
    <source>
        <strain evidence="7">Sp-SM6</strain>
    </source>
</reference>
<keyword evidence="8" id="KW-1185">Reference proteome</keyword>